<keyword evidence="3" id="KW-0547">Nucleotide-binding</keyword>
<evidence type="ECO:0000256" key="3">
    <source>
        <dbReference type="ARBA" id="ARBA00022741"/>
    </source>
</evidence>
<name>A0A563DKD8_9FLAO</name>
<evidence type="ECO:0000256" key="2">
    <source>
        <dbReference type="ARBA" id="ARBA00022448"/>
    </source>
</evidence>
<dbReference type="InterPro" id="IPR050153">
    <property type="entry name" value="Metal_Ion_Import_ABC"/>
</dbReference>
<comment type="caution">
    <text evidence="6">The sequence shown here is derived from an EMBL/GenBank/DDBJ whole genome shotgun (WGS) entry which is preliminary data.</text>
</comment>
<evidence type="ECO:0000259" key="5">
    <source>
        <dbReference type="PROSITE" id="PS50893"/>
    </source>
</evidence>
<dbReference type="GO" id="GO:0005524">
    <property type="term" value="F:ATP binding"/>
    <property type="evidence" value="ECO:0007669"/>
    <property type="project" value="UniProtKB-KW"/>
</dbReference>
<comment type="similarity">
    <text evidence="1">Belongs to the ABC transporter superfamily.</text>
</comment>
<keyword evidence="2" id="KW-0813">Transport</keyword>
<dbReference type="EMBL" id="SELH01000011">
    <property type="protein sequence ID" value="TWP30569.1"/>
    <property type="molecule type" value="Genomic_DNA"/>
</dbReference>
<dbReference type="PANTHER" id="PTHR42734">
    <property type="entry name" value="METAL TRANSPORT SYSTEM ATP-BINDING PROTEIN TM_0124-RELATED"/>
    <property type="match status" value="1"/>
</dbReference>
<protein>
    <submittedName>
        <fullName evidence="6">ABC transporter ATP-binding protein</fullName>
    </submittedName>
</protein>
<dbReference type="RefSeq" id="WP_146291234.1">
    <property type="nucleotide sequence ID" value="NZ_SELH01000011.1"/>
</dbReference>
<evidence type="ECO:0000256" key="1">
    <source>
        <dbReference type="ARBA" id="ARBA00005417"/>
    </source>
</evidence>
<dbReference type="Proteomes" id="UP000319499">
    <property type="component" value="Unassembled WGS sequence"/>
</dbReference>
<dbReference type="Pfam" id="PF00005">
    <property type="entry name" value="ABC_tran"/>
    <property type="match status" value="1"/>
</dbReference>
<reference evidence="6 7" key="1">
    <citation type="submission" date="2019-02" db="EMBL/GenBank/DDBJ databases">
        <title>Apibacter muscae sp. nov.: a novel member of the house fly microbiota.</title>
        <authorList>
            <person name="Park R."/>
        </authorList>
    </citation>
    <scope>NUCLEOTIDE SEQUENCE [LARGE SCALE GENOMIC DNA]</scope>
    <source>
        <strain evidence="6 7">AL1</strain>
    </source>
</reference>
<evidence type="ECO:0000313" key="6">
    <source>
        <dbReference type="EMBL" id="TWP30569.1"/>
    </source>
</evidence>
<dbReference type="OrthoDB" id="9806726at2"/>
<dbReference type="FunFam" id="3.40.50.300:FF:000134">
    <property type="entry name" value="Iron-enterobactin ABC transporter ATP-binding protein"/>
    <property type="match status" value="1"/>
</dbReference>
<keyword evidence="7" id="KW-1185">Reference proteome</keyword>
<dbReference type="SMART" id="SM00382">
    <property type="entry name" value="AAA"/>
    <property type="match status" value="1"/>
</dbReference>
<dbReference type="InterPro" id="IPR003439">
    <property type="entry name" value="ABC_transporter-like_ATP-bd"/>
</dbReference>
<dbReference type="Gene3D" id="3.40.50.300">
    <property type="entry name" value="P-loop containing nucleotide triphosphate hydrolases"/>
    <property type="match status" value="1"/>
</dbReference>
<feature type="domain" description="ABC transporter" evidence="5">
    <location>
        <begin position="5"/>
        <end position="238"/>
    </location>
</feature>
<dbReference type="InterPro" id="IPR003593">
    <property type="entry name" value="AAA+_ATPase"/>
</dbReference>
<dbReference type="PROSITE" id="PS50893">
    <property type="entry name" value="ABC_TRANSPORTER_2"/>
    <property type="match status" value="1"/>
</dbReference>
<organism evidence="6 7">
    <name type="scientific">Apibacter muscae</name>
    <dbReference type="NCBI Taxonomy" id="2509004"/>
    <lineage>
        <taxon>Bacteria</taxon>
        <taxon>Pseudomonadati</taxon>
        <taxon>Bacteroidota</taxon>
        <taxon>Flavobacteriia</taxon>
        <taxon>Flavobacteriales</taxon>
        <taxon>Weeksellaceae</taxon>
        <taxon>Apibacter</taxon>
    </lineage>
</organism>
<gene>
    <name evidence="6" type="ORF">ETU09_00780</name>
</gene>
<evidence type="ECO:0000313" key="7">
    <source>
        <dbReference type="Proteomes" id="UP000319499"/>
    </source>
</evidence>
<proteinExistence type="inferred from homology"/>
<accession>A0A563DKD8</accession>
<evidence type="ECO:0000256" key="4">
    <source>
        <dbReference type="ARBA" id="ARBA00022840"/>
    </source>
</evidence>
<sequence>MKNAIEINNLEFSYSDKPVLKKLNVSFIENKFSVLLGINGGGKSTLFKIIAGLLKGYRGEIKIFNKNMETISFKERAPLIGFLPQFHQFVFSFTVNEVLLTGRTAFSGFSVKDSDQEMAEEIMKDLSIYHLKDKPINQLSGGEQQITMIGRLLMQNPKILLLDEPTNHLDVYYQHHLMEKLKKYSTQGFTVVSIMHNPTLAFQYADHYYYLHDGHVHTAEDPSVPDLNLLEAVYNMSFVVINKNEKDFILPFGEKLD</sequence>
<dbReference type="SUPFAM" id="SSF52540">
    <property type="entry name" value="P-loop containing nucleoside triphosphate hydrolases"/>
    <property type="match status" value="1"/>
</dbReference>
<keyword evidence="4 6" id="KW-0067">ATP-binding</keyword>
<dbReference type="PANTHER" id="PTHR42734:SF6">
    <property type="entry name" value="MOLYBDATE IMPORT ATP-BINDING PROTEIN MOLC"/>
    <property type="match status" value="1"/>
</dbReference>
<dbReference type="GO" id="GO:0016887">
    <property type="term" value="F:ATP hydrolysis activity"/>
    <property type="evidence" value="ECO:0007669"/>
    <property type="project" value="InterPro"/>
</dbReference>
<dbReference type="CDD" id="cd03214">
    <property type="entry name" value="ABC_Iron-Siderophores_B12_Hemin"/>
    <property type="match status" value="1"/>
</dbReference>
<dbReference type="InterPro" id="IPR027417">
    <property type="entry name" value="P-loop_NTPase"/>
</dbReference>
<dbReference type="AlphaFoldDB" id="A0A563DKD8"/>